<dbReference type="Pfam" id="PF01991">
    <property type="entry name" value="vATP-synt_E"/>
    <property type="match status" value="1"/>
</dbReference>
<proteinExistence type="inferred from homology"/>
<comment type="similarity">
    <text evidence="1">Belongs to the V-ATPase E subunit family.</text>
</comment>
<sequence>MSTTRPLNDEEVFNEMKKMVAFIKQEAIEKAREIKVKADEEFNIEKAKIVRQESLNIDAVFERKIKQAEVQKRIAQSNHINKTRLKILQERQQVLDEVFEEANQRIHQVSDDQEAYGTLLEGLILQSAYSLMEPEMVIRCREKDVDAVNSVLETVADKYEETMKHRPTFTISEEYLPESSAGGVIMSGHYGKITVNNTLDARLDIVKDEMLPQIRVALFGHSPNRSFFD</sequence>
<dbReference type="STRING" id="86630.A0A367K0F9"/>
<evidence type="ECO:0000313" key="4">
    <source>
        <dbReference type="EMBL" id="RCH95658.1"/>
    </source>
</evidence>
<dbReference type="InterPro" id="IPR038495">
    <property type="entry name" value="ATPase_E_C"/>
</dbReference>
<name>A0A367K0F9_RHIAZ</name>
<dbReference type="Gene3D" id="6.10.250.1620">
    <property type="match status" value="1"/>
</dbReference>
<keyword evidence="3" id="KW-0406">Ion transport</keyword>
<evidence type="ECO:0000256" key="1">
    <source>
        <dbReference type="ARBA" id="ARBA00005901"/>
    </source>
</evidence>
<gene>
    <name evidence="4" type="primary">VMA4</name>
    <name evidence="4" type="ORF">CU097_014227</name>
</gene>
<dbReference type="InterPro" id="IPR002842">
    <property type="entry name" value="ATPase_V1_Esu"/>
</dbReference>
<evidence type="ECO:0000313" key="5">
    <source>
        <dbReference type="Proteomes" id="UP000252139"/>
    </source>
</evidence>
<evidence type="ECO:0000256" key="2">
    <source>
        <dbReference type="ARBA" id="ARBA00022448"/>
    </source>
</evidence>
<dbReference type="GO" id="GO:0046961">
    <property type="term" value="F:proton-transporting ATPase activity, rotational mechanism"/>
    <property type="evidence" value="ECO:0007669"/>
    <property type="project" value="InterPro"/>
</dbReference>
<protein>
    <submittedName>
        <fullName evidence="4">V-ATPase V1 sector subunit E</fullName>
    </submittedName>
</protein>
<dbReference type="AlphaFoldDB" id="A0A367K0F9"/>
<dbReference type="Gene3D" id="3.30.2320.30">
    <property type="entry name" value="ATP synthase, E subunit, C-terminal"/>
    <property type="match status" value="1"/>
</dbReference>
<organism evidence="4 5">
    <name type="scientific">Rhizopus azygosporus</name>
    <name type="common">Rhizopus microsporus var. azygosporus</name>
    <dbReference type="NCBI Taxonomy" id="86630"/>
    <lineage>
        <taxon>Eukaryota</taxon>
        <taxon>Fungi</taxon>
        <taxon>Fungi incertae sedis</taxon>
        <taxon>Mucoromycota</taxon>
        <taxon>Mucoromycotina</taxon>
        <taxon>Mucoromycetes</taxon>
        <taxon>Mucorales</taxon>
        <taxon>Mucorineae</taxon>
        <taxon>Rhizopodaceae</taxon>
        <taxon>Rhizopus</taxon>
    </lineage>
</organism>
<dbReference type="SUPFAM" id="SSF160527">
    <property type="entry name" value="V-type ATPase subunit E-like"/>
    <property type="match status" value="1"/>
</dbReference>
<evidence type="ECO:0000256" key="3">
    <source>
        <dbReference type="ARBA" id="ARBA00023065"/>
    </source>
</evidence>
<reference evidence="4 5" key="1">
    <citation type="journal article" date="2018" name="G3 (Bethesda)">
        <title>Phylogenetic and Phylogenomic Definition of Rhizopus Species.</title>
        <authorList>
            <person name="Gryganskyi A.P."/>
            <person name="Golan J."/>
            <person name="Dolatabadi S."/>
            <person name="Mondo S."/>
            <person name="Robb S."/>
            <person name="Idnurm A."/>
            <person name="Muszewska A."/>
            <person name="Steczkiewicz K."/>
            <person name="Masonjones S."/>
            <person name="Liao H.L."/>
            <person name="Gajdeczka M.T."/>
            <person name="Anike F."/>
            <person name="Vuek A."/>
            <person name="Anishchenko I.M."/>
            <person name="Voigt K."/>
            <person name="de Hoog G.S."/>
            <person name="Smith M.E."/>
            <person name="Heitman J."/>
            <person name="Vilgalys R."/>
            <person name="Stajich J.E."/>
        </authorList>
    </citation>
    <scope>NUCLEOTIDE SEQUENCE [LARGE SCALE GENOMIC DNA]</scope>
    <source>
        <strain evidence="4 5">CBS 357.93</strain>
    </source>
</reference>
<accession>A0A367K0F9</accession>
<dbReference type="Proteomes" id="UP000252139">
    <property type="component" value="Unassembled WGS sequence"/>
</dbReference>
<dbReference type="GO" id="GO:0033178">
    <property type="term" value="C:proton-transporting two-sector ATPase complex, catalytic domain"/>
    <property type="evidence" value="ECO:0007669"/>
    <property type="project" value="InterPro"/>
</dbReference>
<keyword evidence="2" id="KW-0813">Transport</keyword>
<dbReference type="OrthoDB" id="10263003at2759"/>
<keyword evidence="5" id="KW-1185">Reference proteome</keyword>
<comment type="caution">
    <text evidence="4">The sequence shown here is derived from an EMBL/GenBank/DDBJ whole genome shotgun (WGS) entry which is preliminary data.</text>
</comment>
<dbReference type="HAMAP" id="MF_00311">
    <property type="entry name" value="ATP_synth_E_arch"/>
    <property type="match status" value="1"/>
</dbReference>
<dbReference type="EMBL" id="PJQL01000445">
    <property type="protein sequence ID" value="RCH95658.1"/>
    <property type="molecule type" value="Genomic_DNA"/>
</dbReference>
<dbReference type="PANTHER" id="PTHR45715">
    <property type="entry name" value="ATPASE H+-TRANSPORTING V1 SUBUNIT E1A-RELATED"/>
    <property type="match status" value="1"/>
</dbReference>